<dbReference type="PANTHER" id="PTHR45745">
    <property type="entry name" value="PHOSPHOMANNOMUTASE 45A"/>
    <property type="match status" value="1"/>
</dbReference>
<dbReference type="GO" id="GO:0005975">
    <property type="term" value="P:carbohydrate metabolic process"/>
    <property type="evidence" value="ECO:0007669"/>
    <property type="project" value="InterPro"/>
</dbReference>
<name>A0A1U7EYU9_NATPD</name>
<accession>A0A1U7EYU9</accession>
<keyword evidence="6 12" id="KW-0413">Isomerase</keyword>
<dbReference type="InterPro" id="IPR016066">
    <property type="entry name" value="A-D-PHexomutase_CS"/>
</dbReference>
<dbReference type="Proteomes" id="UP000002698">
    <property type="component" value="Chromosome"/>
</dbReference>
<dbReference type="Gene3D" id="3.30.310.50">
    <property type="entry name" value="Alpha-D-phosphohexomutase, C-terminal domain"/>
    <property type="match status" value="1"/>
</dbReference>
<dbReference type="CDD" id="cd05800">
    <property type="entry name" value="PGM_like2"/>
    <property type="match status" value="1"/>
</dbReference>
<dbReference type="Pfam" id="PF02879">
    <property type="entry name" value="PGM_PMM_II"/>
    <property type="match status" value="1"/>
</dbReference>
<dbReference type="EnsemblBacteria" id="CAI50429">
    <property type="protein sequence ID" value="CAI50429"/>
    <property type="gene ID" value="NP_4676A"/>
</dbReference>
<organism evidence="12 13">
    <name type="scientific">Natronomonas pharaonis (strain ATCC 35678 / DSM 2160 / CIP 103997 / JCM 8858 / NBRC 14720 / NCIMB 2260 / Gabara)</name>
    <name type="common">Halobacterium pharaonis</name>
    <dbReference type="NCBI Taxonomy" id="348780"/>
    <lineage>
        <taxon>Archaea</taxon>
        <taxon>Methanobacteriati</taxon>
        <taxon>Methanobacteriota</taxon>
        <taxon>Stenosarchaea group</taxon>
        <taxon>Halobacteria</taxon>
        <taxon>Halobacteriales</taxon>
        <taxon>Natronomonadaceae</taxon>
        <taxon>Natronomonas</taxon>
    </lineage>
</organism>
<evidence type="ECO:0000256" key="5">
    <source>
        <dbReference type="ARBA" id="ARBA00022842"/>
    </source>
</evidence>
<dbReference type="EMBL" id="CR936257">
    <property type="protein sequence ID" value="CAI50429.1"/>
    <property type="molecule type" value="Genomic_DNA"/>
</dbReference>
<reference evidence="12 13" key="1">
    <citation type="journal article" date="2005" name="Genome Res.">
        <title>Living with two extremes: conclusions from the genome sequence of Natronomonas pharaonis.</title>
        <authorList>
            <person name="Falb M."/>
            <person name="Pfeiffer F."/>
            <person name="Palm P."/>
            <person name="Rodewald K."/>
            <person name="Hickmann V."/>
            <person name="Tittor J."/>
            <person name="Oesterhelt D."/>
        </authorList>
    </citation>
    <scope>NUCLEOTIDE SEQUENCE [LARGE SCALE GENOMIC DNA]</scope>
    <source>
        <strain evidence="13">ATCC 35678 / DSM 2160 / CIP 103997 / JCM 8858 / NBRC 14720 / NCIMB 2260 / Gabara</strain>
    </source>
</reference>
<evidence type="ECO:0000256" key="7">
    <source>
        <dbReference type="RuleBase" id="RU004326"/>
    </source>
</evidence>
<dbReference type="PROSITE" id="PS00710">
    <property type="entry name" value="PGM_PMM"/>
    <property type="match status" value="1"/>
</dbReference>
<evidence type="ECO:0000313" key="13">
    <source>
        <dbReference type="Proteomes" id="UP000002698"/>
    </source>
</evidence>
<dbReference type="InterPro" id="IPR005841">
    <property type="entry name" value="Alpha-D-phosphohexomutase_SF"/>
</dbReference>
<keyword evidence="5 7" id="KW-0460">Magnesium</keyword>
<evidence type="ECO:0000256" key="6">
    <source>
        <dbReference type="ARBA" id="ARBA00023235"/>
    </source>
</evidence>
<evidence type="ECO:0000256" key="3">
    <source>
        <dbReference type="ARBA" id="ARBA00022553"/>
    </source>
</evidence>
<keyword evidence="13" id="KW-1185">Reference proteome</keyword>
<dbReference type="KEGG" id="nph:NP_4676A"/>
<dbReference type="InterPro" id="IPR005845">
    <property type="entry name" value="A-D-PHexomutase_a/b/a-II"/>
</dbReference>
<dbReference type="PRINTS" id="PR00509">
    <property type="entry name" value="PGMPMM"/>
</dbReference>
<evidence type="ECO:0000259" key="10">
    <source>
        <dbReference type="Pfam" id="PF02879"/>
    </source>
</evidence>
<comment type="cofactor">
    <cofactor evidence="1">
        <name>Mg(2+)</name>
        <dbReference type="ChEBI" id="CHEBI:18420"/>
    </cofactor>
</comment>
<dbReference type="AlphaFoldDB" id="A0A1U7EYU9"/>
<feature type="domain" description="Alpha-D-phosphohexomutase alpha/beta/alpha" evidence="11">
    <location>
        <begin position="290"/>
        <end position="399"/>
    </location>
</feature>
<evidence type="ECO:0000259" key="8">
    <source>
        <dbReference type="Pfam" id="PF00408"/>
    </source>
</evidence>
<evidence type="ECO:0000256" key="1">
    <source>
        <dbReference type="ARBA" id="ARBA00001946"/>
    </source>
</evidence>
<dbReference type="STRING" id="348780.NP_4676A"/>
<feature type="domain" description="Alpha-D-phosphohexomutase alpha/beta/alpha" evidence="9">
    <location>
        <begin position="10"/>
        <end position="140"/>
    </location>
</feature>
<dbReference type="InterPro" id="IPR016055">
    <property type="entry name" value="A-D-PHexomutase_a/b/a-I/II/III"/>
</dbReference>
<evidence type="ECO:0000259" key="11">
    <source>
        <dbReference type="Pfam" id="PF02880"/>
    </source>
</evidence>
<evidence type="ECO:0000259" key="9">
    <source>
        <dbReference type="Pfam" id="PF02878"/>
    </source>
</evidence>
<protein>
    <submittedName>
        <fullName evidence="12">Phosphohexomutase (Phosphoglucomutase / phosphomannomutase)</fullName>
        <ecNumber evidence="12">5.4.2.-</ecNumber>
    </submittedName>
</protein>
<dbReference type="OrthoDB" id="10363at2157"/>
<dbReference type="RefSeq" id="WP_011324043.1">
    <property type="nucleotide sequence ID" value="NC_007426.1"/>
</dbReference>
<dbReference type="Gene3D" id="3.40.120.10">
    <property type="entry name" value="Alpha-D-Glucose-1,6-Bisphosphate, subunit A, domain 3"/>
    <property type="match status" value="3"/>
</dbReference>
<gene>
    <name evidence="12" type="primary">pmm2</name>
    <name evidence="12" type="ordered locus">NP_4676A</name>
</gene>
<comment type="similarity">
    <text evidence="2 7">Belongs to the phosphohexose mutase family.</text>
</comment>
<dbReference type="PANTHER" id="PTHR45745:SF1">
    <property type="entry name" value="PHOSPHOGLUCOMUTASE 2B-RELATED"/>
    <property type="match status" value="1"/>
</dbReference>
<dbReference type="InterPro" id="IPR005844">
    <property type="entry name" value="A-D-PHexomutase_a/b/a-I"/>
</dbReference>
<dbReference type="GO" id="GO:0000287">
    <property type="term" value="F:magnesium ion binding"/>
    <property type="evidence" value="ECO:0007669"/>
    <property type="project" value="InterPro"/>
</dbReference>
<dbReference type="eggNOG" id="arCOG00767">
    <property type="taxonomic scope" value="Archaea"/>
</dbReference>
<dbReference type="SUPFAM" id="SSF55957">
    <property type="entry name" value="Phosphoglucomutase, C-terminal domain"/>
    <property type="match status" value="1"/>
</dbReference>
<evidence type="ECO:0000256" key="4">
    <source>
        <dbReference type="ARBA" id="ARBA00022723"/>
    </source>
</evidence>
<proteinExistence type="inferred from homology"/>
<feature type="domain" description="Alpha-D-phosphohexomutase alpha/beta/alpha" evidence="10">
    <location>
        <begin position="190"/>
        <end position="286"/>
    </location>
</feature>
<dbReference type="InterPro" id="IPR036900">
    <property type="entry name" value="A-D-PHexomutase_C_sf"/>
</dbReference>
<keyword evidence="3" id="KW-0597">Phosphoprotein</keyword>
<dbReference type="GO" id="GO:0006166">
    <property type="term" value="P:purine ribonucleoside salvage"/>
    <property type="evidence" value="ECO:0007669"/>
    <property type="project" value="TreeGrafter"/>
</dbReference>
<dbReference type="Pfam" id="PF02878">
    <property type="entry name" value="PGM_PMM_I"/>
    <property type="match status" value="1"/>
</dbReference>
<dbReference type="Pfam" id="PF00408">
    <property type="entry name" value="PGM_PMM_IV"/>
    <property type="match status" value="1"/>
</dbReference>
<evidence type="ECO:0000313" key="12">
    <source>
        <dbReference type="EMBL" id="CAI50429.1"/>
    </source>
</evidence>
<dbReference type="EC" id="5.4.2.-" evidence="12"/>
<keyword evidence="4 7" id="KW-0479">Metal-binding</keyword>
<sequence length="499" mass="52021">MDTANIETIAFGTDGWRDTREALTPIRLQAVAAAVSTVVAERGRREDPVAVGYDARAGASEAAREVAAGLAANGHDVLFAERDCPTPALAYAVVDRDLAGALTITASHNPPSDSGVKFIPEDGAPARPKQTDAIETALQSVDIPPLAPKPDIGPKPLATEAQITDGATESPVRDRPLSGHCEEVDFCRPHVDAVLERLGADLEGVTVAYDAMYGSGRGCTDAALAAAGADVIRLRCGRDPTFGGGAPNPTPGRLAALTDRVVDGPADIGIANDGDADRVAVVTEDGPLDANRLFAVLYDYLLAATDTPAPAVRTVSTTFLIDRIADAHGTTAVETPVGFKWVAETMAEHDALIGGEESGGFTIRDHIRLKDGVLTGVLAAMAAADQPLTDRLATLVDTYGDIKQARRSLECPDAKKAPTMAALTSHPPESITGTAVDEINDADGSKFLLADGAWLLVRPSGTEAKLRIYAEAATDDRVEALLTAGEALINDARESAELD</sequence>
<feature type="domain" description="Alpha-D-phosphohexomutase C-terminal" evidence="8">
    <location>
        <begin position="433"/>
        <end position="481"/>
    </location>
</feature>
<dbReference type="InterPro" id="IPR005846">
    <property type="entry name" value="A-D-PHexomutase_a/b/a-III"/>
</dbReference>
<dbReference type="GeneID" id="3703036"/>
<dbReference type="SUPFAM" id="SSF53738">
    <property type="entry name" value="Phosphoglucomutase, first 3 domains"/>
    <property type="match status" value="3"/>
</dbReference>
<dbReference type="GO" id="GO:0008973">
    <property type="term" value="F:phosphopentomutase activity"/>
    <property type="evidence" value="ECO:0007669"/>
    <property type="project" value="TreeGrafter"/>
</dbReference>
<dbReference type="InterPro" id="IPR005843">
    <property type="entry name" value="A-D-PHexomutase_C"/>
</dbReference>
<evidence type="ECO:0000256" key="2">
    <source>
        <dbReference type="ARBA" id="ARBA00010231"/>
    </source>
</evidence>
<dbReference type="HOGENOM" id="CLU_016950_7_1_2"/>
<dbReference type="Pfam" id="PF02880">
    <property type="entry name" value="PGM_PMM_III"/>
    <property type="match status" value="1"/>
</dbReference>